<organism evidence="1">
    <name type="scientific">Vecturithrix granuli</name>
    <dbReference type="NCBI Taxonomy" id="1499967"/>
    <lineage>
        <taxon>Bacteria</taxon>
        <taxon>Candidatus Moduliflexota</taxon>
        <taxon>Candidatus Vecturitrichia</taxon>
        <taxon>Candidatus Vecturitrichales</taxon>
        <taxon>Candidatus Vecturitrichaceae</taxon>
        <taxon>Candidatus Vecturithrix</taxon>
    </lineage>
</organism>
<dbReference type="AlphaFoldDB" id="A0A081C4K1"/>
<dbReference type="HOGENOM" id="CLU_1400064_0_0_0"/>
<dbReference type="Proteomes" id="UP000030661">
    <property type="component" value="Unassembled WGS sequence"/>
</dbReference>
<evidence type="ECO:0000313" key="2">
    <source>
        <dbReference type="Proteomes" id="UP000030661"/>
    </source>
</evidence>
<dbReference type="STRING" id="1499967.U27_06491"/>
<sequence length="194" mass="22119">MYKVATTSQGKTTFKDLVRTDGYVRPFYEALKKETKTVVDRIFITGELPVLLNSLTSGFNIGMNLSTEEQFNEMFGFTEEEITPILDGFGEQVSREEIRTYYNGYRFSPNADQSVYNSDMILHYASEYQSKPAGTANMLDPNVVSDYRKIRAILSIGDPEVEERILTQMVQQEYLVVNEITPLLWNICSCSAAR</sequence>
<dbReference type="eggNOG" id="COG1429">
    <property type="taxonomic scope" value="Bacteria"/>
</dbReference>
<proteinExistence type="predicted"/>
<name>A0A081C4K1_VECG1</name>
<accession>A0A081C4K1</accession>
<dbReference type="PANTHER" id="PTHR34825:SF2">
    <property type="entry name" value="AAA-ATPASE-LIKE DOMAIN-CONTAINING PROTEIN"/>
    <property type="match status" value="1"/>
</dbReference>
<dbReference type="EMBL" id="DF820470">
    <property type="protein sequence ID" value="GAK59506.1"/>
    <property type="molecule type" value="Genomic_DNA"/>
</dbReference>
<reference evidence="1" key="1">
    <citation type="journal article" date="2015" name="PeerJ">
        <title>First genomic representation of candidate bacterial phylum KSB3 points to enhanced environmental sensing as a trigger of wastewater bulking.</title>
        <authorList>
            <person name="Sekiguchi Y."/>
            <person name="Ohashi A."/>
            <person name="Parks D.H."/>
            <person name="Yamauchi T."/>
            <person name="Tyson G.W."/>
            <person name="Hugenholtz P."/>
        </authorList>
    </citation>
    <scope>NUCLEOTIDE SEQUENCE [LARGE SCALE GENOMIC DNA]</scope>
</reference>
<gene>
    <name evidence="1" type="ORF">U27_06491</name>
</gene>
<dbReference type="PANTHER" id="PTHR34825">
    <property type="entry name" value="CONSERVED PROTEIN, WITH A WEAK D-GALACTARATE DEHYDRATASE/ALTRONATE HYDROLASE DOMAIN"/>
    <property type="match status" value="1"/>
</dbReference>
<evidence type="ECO:0000313" key="1">
    <source>
        <dbReference type="EMBL" id="GAK59506.1"/>
    </source>
</evidence>
<protein>
    <submittedName>
        <fullName evidence="1">AAA-ATPase-like protein</fullName>
    </submittedName>
</protein>
<keyword evidence="2" id="KW-1185">Reference proteome</keyword>